<keyword evidence="8" id="KW-1185">Reference proteome</keyword>
<evidence type="ECO:0000256" key="6">
    <source>
        <dbReference type="HAMAP-Rule" id="MF_00122"/>
    </source>
</evidence>
<dbReference type="GO" id="GO:0070681">
    <property type="term" value="P:glutaminyl-tRNAGln biosynthesis via transamidation"/>
    <property type="evidence" value="ECO:0007669"/>
    <property type="project" value="TreeGrafter"/>
</dbReference>
<comment type="catalytic activity">
    <reaction evidence="4 6">
        <text>L-aspartyl-tRNA(Asn) + L-glutamine + ATP + H2O = L-asparaginyl-tRNA(Asn) + L-glutamate + ADP + phosphate + 2 H(+)</text>
        <dbReference type="Rhea" id="RHEA:14513"/>
        <dbReference type="Rhea" id="RHEA-COMP:9674"/>
        <dbReference type="Rhea" id="RHEA-COMP:9677"/>
        <dbReference type="ChEBI" id="CHEBI:15377"/>
        <dbReference type="ChEBI" id="CHEBI:15378"/>
        <dbReference type="ChEBI" id="CHEBI:29985"/>
        <dbReference type="ChEBI" id="CHEBI:30616"/>
        <dbReference type="ChEBI" id="CHEBI:43474"/>
        <dbReference type="ChEBI" id="CHEBI:58359"/>
        <dbReference type="ChEBI" id="CHEBI:78515"/>
        <dbReference type="ChEBI" id="CHEBI:78516"/>
        <dbReference type="ChEBI" id="CHEBI:456216"/>
    </reaction>
</comment>
<sequence length="95" mass="10796">MISKEEVKKIAVLAKLKYNDEELNNFSDQFQDIIKFFDTLDKVDTNGVDPTYQSGDLENVFRSDIAKKSNEREALLKNAPTSKDGLIEVPSIIEE</sequence>
<evidence type="ECO:0000313" key="8">
    <source>
        <dbReference type="Proteomes" id="UP001321804"/>
    </source>
</evidence>
<comment type="similarity">
    <text evidence="1 6">Belongs to the GatC family.</text>
</comment>
<dbReference type="InterPro" id="IPR036113">
    <property type="entry name" value="Asp/Glu-ADT_sf_sub_c"/>
</dbReference>
<comment type="function">
    <text evidence="3 6">Allows the formation of correctly charged Asn-tRNA(Asn) or Gln-tRNA(Gln) through the transamidation of misacylated Asp-tRNA(Asn) or Glu-tRNA(Gln) in organisms which lack either or both of asparaginyl-tRNA or glutaminyl-tRNA synthetases. The reaction takes place in the presence of glutamine and ATP through an activated phospho-Asp-tRNA(Asn) or phospho-Glu-tRNA(Gln).</text>
</comment>
<evidence type="ECO:0000256" key="5">
    <source>
        <dbReference type="ARBA" id="ARBA00047913"/>
    </source>
</evidence>
<keyword evidence="6" id="KW-0436">Ligase</keyword>
<keyword evidence="6" id="KW-0648">Protein biosynthesis</keyword>
<dbReference type="SUPFAM" id="SSF141000">
    <property type="entry name" value="Glu-tRNAGln amidotransferase C subunit"/>
    <property type="match status" value="1"/>
</dbReference>
<dbReference type="PANTHER" id="PTHR15004:SF0">
    <property type="entry name" value="GLUTAMYL-TRNA(GLN) AMIDOTRANSFERASE SUBUNIT C, MITOCHONDRIAL"/>
    <property type="match status" value="1"/>
</dbReference>
<comment type="subunit">
    <text evidence="2 6">Heterotrimer of A, B and C subunits.</text>
</comment>
<dbReference type="EMBL" id="AP026801">
    <property type="protein sequence ID" value="BDR56446.1"/>
    <property type="molecule type" value="Genomic_DNA"/>
</dbReference>
<keyword evidence="6" id="KW-0067">ATP-binding</keyword>
<dbReference type="NCBIfam" id="TIGR00135">
    <property type="entry name" value="gatC"/>
    <property type="match status" value="1"/>
</dbReference>
<dbReference type="PANTHER" id="PTHR15004">
    <property type="entry name" value="GLUTAMYL-TRNA(GLN) AMIDOTRANSFERASE SUBUNIT C, MITOCHONDRIAL"/>
    <property type="match status" value="1"/>
</dbReference>
<keyword evidence="6" id="KW-0547">Nucleotide-binding</keyword>
<dbReference type="HAMAP" id="MF_00122">
    <property type="entry name" value="GatC"/>
    <property type="match status" value="1"/>
</dbReference>
<dbReference type="EC" id="6.3.5.-" evidence="6"/>
<evidence type="ECO:0000256" key="1">
    <source>
        <dbReference type="ARBA" id="ARBA00010757"/>
    </source>
</evidence>
<evidence type="ECO:0000313" key="7">
    <source>
        <dbReference type="EMBL" id="BDR56446.1"/>
    </source>
</evidence>
<name>A0AAU9DE73_9LACO</name>
<protein>
    <recommendedName>
        <fullName evidence="6">Aspartyl/glutamyl-tRNA(Asn/Gln) amidotransferase subunit C</fullName>
        <shortName evidence="6">Asp/Glu-ADT subunit C</shortName>
        <ecNumber evidence="6">6.3.5.-</ecNumber>
    </recommendedName>
</protein>
<dbReference type="Pfam" id="PF02686">
    <property type="entry name" value="GatC"/>
    <property type="match status" value="1"/>
</dbReference>
<gene>
    <name evidence="7" type="primary">gatC_1</name>
    <name evidence="6" type="synonym">gatC</name>
    <name evidence="7" type="ORF">KIMC2_10080</name>
</gene>
<dbReference type="GO" id="GO:0006412">
    <property type="term" value="P:translation"/>
    <property type="evidence" value="ECO:0007669"/>
    <property type="project" value="UniProtKB-UniRule"/>
</dbReference>
<dbReference type="Proteomes" id="UP001321804">
    <property type="component" value="Chromosome"/>
</dbReference>
<evidence type="ECO:0000256" key="2">
    <source>
        <dbReference type="ARBA" id="ARBA00011123"/>
    </source>
</evidence>
<dbReference type="GO" id="GO:0050567">
    <property type="term" value="F:glutaminyl-tRNA synthase (glutamine-hydrolyzing) activity"/>
    <property type="evidence" value="ECO:0007669"/>
    <property type="project" value="UniProtKB-UniRule"/>
</dbReference>
<accession>A0AAU9DE73</accession>
<proteinExistence type="inferred from homology"/>
<comment type="catalytic activity">
    <reaction evidence="5 6">
        <text>L-glutamyl-tRNA(Gln) + L-glutamine + ATP + H2O = L-glutaminyl-tRNA(Gln) + L-glutamate + ADP + phosphate + H(+)</text>
        <dbReference type="Rhea" id="RHEA:17521"/>
        <dbReference type="Rhea" id="RHEA-COMP:9681"/>
        <dbReference type="Rhea" id="RHEA-COMP:9684"/>
        <dbReference type="ChEBI" id="CHEBI:15377"/>
        <dbReference type="ChEBI" id="CHEBI:15378"/>
        <dbReference type="ChEBI" id="CHEBI:29985"/>
        <dbReference type="ChEBI" id="CHEBI:30616"/>
        <dbReference type="ChEBI" id="CHEBI:43474"/>
        <dbReference type="ChEBI" id="CHEBI:58359"/>
        <dbReference type="ChEBI" id="CHEBI:78520"/>
        <dbReference type="ChEBI" id="CHEBI:78521"/>
        <dbReference type="ChEBI" id="CHEBI:456216"/>
    </reaction>
</comment>
<dbReference type="Gene3D" id="1.10.20.60">
    <property type="entry name" value="Glu-tRNAGln amidotransferase C subunit, N-terminal domain"/>
    <property type="match status" value="1"/>
</dbReference>
<evidence type="ECO:0000256" key="3">
    <source>
        <dbReference type="ARBA" id="ARBA00024799"/>
    </source>
</evidence>
<evidence type="ECO:0000256" key="4">
    <source>
        <dbReference type="ARBA" id="ARBA00047380"/>
    </source>
</evidence>
<reference evidence="7 8" key="1">
    <citation type="journal article" date="2023" name="Microbiol. Spectr.">
        <title>Symbiosis of Carpenter Bees with Uncharacterized Lactic Acid Bacteria Showing NAD Auxotrophy.</title>
        <authorList>
            <person name="Kawasaki S."/>
            <person name="Ozawa K."/>
            <person name="Mori T."/>
            <person name="Yamamoto A."/>
            <person name="Ito M."/>
            <person name="Ohkuma M."/>
            <person name="Sakamoto M."/>
            <person name="Matsutani M."/>
        </authorList>
    </citation>
    <scope>NUCLEOTIDE SEQUENCE [LARGE SCALE GENOMIC DNA]</scope>
    <source>
        <strain evidence="7 8">KimC2</strain>
    </source>
</reference>
<dbReference type="InterPro" id="IPR003837">
    <property type="entry name" value="GatC"/>
</dbReference>
<dbReference type="RefSeq" id="WP_317698388.1">
    <property type="nucleotide sequence ID" value="NZ_AP026801.1"/>
</dbReference>
<dbReference type="KEGG" id="xak:KIMC2_10080"/>
<dbReference type="GO" id="GO:0006450">
    <property type="term" value="P:regulation of translational fidelity"/>
    <property type="evidence" value="ECO:0007669"/>
    <property type="project" value="InterPro"/>
</dbReference>
<dbReference type="GO" id="GO:0005524">
    <property type="term" value="F:ATP binding"/>
    <property type="evidence" value="ECO:0007669"/>
    <property type="project" value="UniProtKB-KW"/>
</dbReference>
<dbReference type="AlphaFoldDB" id="A0AAU9DE73"/>
<organism evidence="7 8">
    <name type="scientific">Xylocopilactobacillus apis</name>
    <dbReference type="NCBI Taxonomy" id="2932183"/>
    <lineage>
        <taxon>Bacteria</taxon>
        <taxon>Bacillati</taxon>
        <taxon>Bacillota</taxon>
        <taxon>Bacilli</taxon>
        <taxon>Lactobacillales</taxon>
        <taxon>Lactobacillaceae</taxon>
        <taxon>Xylocopilactobacillus</taxon>
    </lineage>
</organism>